<gene>
    <name evidence="7" type="ORF">TEA_025681</name>
</gene>
<dbReference type="InterPro" id="IPR001245">
    <property type="entry name" value="Ser-Thr/Tyr_kinase_cat_dom"/>
</dbReference>
<evidence type="ECO:0000259" key="6">
    <source>
        <dbReference type="PROSITE" id="PS50011"/>
    </source>
</evidence>
<dbReference type="InterPro" id="IPR044859">
    <property type="entry name" value="Allene_oxi_cyc_Dirigent"/>
</dbReference>
<comment type="subcellular location">
    <subcellularLocation>
        <location evidence="1">Secreted</location>
    </subcellularLocation>
</comment>
<accession>A0A4S4D8R6</accession>
<dbReference type="PROSITE" id="PS50011">
    <property type="entry name" value="PROTEIN_KINASE_DOM"/>
    <property type="match status" value="1"/>
</dbReference>
<dbReference type="Pfam" id="PF19160">
    <property type="entry name" value="SPARK"/>
    <property type="match status" value="1"/>
</dbReference>
<name>A0A4S4D8R6_CAMSN</name>
<dbReference type="PANTHER" id="PTHR21495">
    <property type="entry name" value="NUCLEOPORIN-RELATED"/>
    <property type="match status" value="1"/>
</dbReference>
<reference evidence="7 8" key="1">
    <citation type="journal article" date="2018" name="Proc. Natl. Acad. Sci. U.S.A.">
        <title>Draft genome sequence of Camellia sinensis var. sinensis provides insights into the evolution of the tea genome and tea quality.</title>
        <authorList>
            <person name="Wei C."/>
            <person name="Yang H."/>
            <person name="Wang S."/>
            <person name="Zhao J."/>
            <person name="Liu C."/>
            <person name="Gao L."/>
            <person name="Xia E."/>
            <person name="Lu Y."/>
            <person name="Tai Y."/>
            <person name="She G."/>
            <person name="Sun J."/>
            <person name="Cao H."/>
            <person name="Tong W."/>
            <person name="Gao Q."/>
            <person name="Li Y."/>
            <person name="Deng W."/>
            <person name="Jiang X."/>
            <person name="Wang W."/>
            <person name="Chen Q."/>
            <person name="Zhang S."/>
            <person name="Li H."/>
            <person name="Wu J."/>
            <person name="Wang P."/>
            <person name="Li P."/>
            <person name="Shi C."/>
            <person name="Zheng F."/>
            <person name="Jian J."/>
            <person name="Huang B."/>
            <person name="Shan D."/>
            <person name="Shi M."/>
            <person name="Fang C."/>
            <person name="Yue Y."/>
            <person name="Li F."/>
            <person name="Li D."/>
            <person name="Wei S."/>
            <person name="Han B."/>
            <person name="Jiang C."/>
            <person name="Yin Y."/>
            <person name="Xia T."/>
            <person name="Zhang Z."/>
            <person name="Bennetzen J.L."/>
            <person name="Zhao S."/>
            <person name="Wan X."/>
        </authorList>
    </citation>
    <scope>NUCLEOTIDE SEQUENCE [LARGE SCALE GENOMIC DNA]</scope>
    <source>
        <strain evidence="8">cv. Shuchazao</strain>
        <tissue evidence="7">Leaf</tissue>
    </source>
</reference>
<dbReference type="GO" id="GO:0005576">
    <property type="term" value="C:extracellular region"/>
    <property type="evidence" value="ECO:0007669"/>
    <property type="project" value="UniProtKB-SubCell"/>
</dbReference>
<feature type="transmembrane region" description="Helical" evidence="5">
    <location>
        <begin position="428"/>
        <end position="451"/>
    </location>
</feature>
<keyword evidence="5" id="KW-0472">Membrane</keyword>
<comment type="caution">
    <text evidence="7">The sequence shown here is derived from an EMBL/GenBank/DDBJ whole genome shotgun (WGS) entry which is preliminary data.</text>
</comment>
<comment type="similarity">
    <text evidence="2">Belongs to the plant dirigent protein family.</text>
</comment>
<dbReference type="GO" id="GO:0005524">
    <property type="term" value="F:ATP binding"/>
    <property type="evidence" value="ECO:0007669"/>
    <property type="project" value="InterPro"/>
</dbReference>
<keyword evidence="5" id="KW-0812">Transmembrane</keyword>
<dbReference type="InterPro" id="IPR000719">
    <property type="entry name" value="Prot_kinase_dom"/>
</dbReference>
<protein>
    <recommendedName>
        <fullName evidence="6">Protein kinase domain-containing protein</fullName>
    </recommendedName>
</protein>
<dbReference type="GO" id="GO:0009699">
    <property type="term" value="P:phenylpropanoid biosynthetic process"/>
    <property type="evidence" value="ECO:0007669"/>
    <property type="project" value="UniProtKB-ARBA"/>
</dbReference>
<evidence type="ECO:0000256" key="3">
    <source>
        <dbReference type="ARBA" id="ARBA00011738"/>
    </source>
</evidence>
<dbReference type="InterPro" id="IPR011009">
    <property type="entry name" value="Kinase-like_dom_sf"/>
</dbReference>
<sequence>MAKTTPTHTSTIFTIFFFSILIATKSQEFSRKLSQKKLGLKKEKLSHLHFYFHDIVSGKNPTAVRVAQAAMTNNSSTAFGAVVMIDDPLTLKPKLSSEEVGRAQGIYAFAAQNEFGLLMVMNFAFTVGKYNGSTLSILGRNLVLSNVRELPVVGGSGVFRFARGYAHADTVWLNMTSGDAVVEYNVYCNLNSLNHSPDVPHLLSFSLSTTPPLSSSSSASASTARHLHATTSSCPLDFDVLCRLIQSSNRPKLDSDSVSCHYIKAGLRLVQSDYLQTTNNFLPPIDSAKSCWVSYQTLINDFFPNFNDIHKICDFQTSWIAEGCMNITTRDEFEGNVSKSALDDAVKACNQSLGNGLPCASCTTSLSSLQPSNLNGRSIGNLSDCMAYPSIYAATFINRFSPTDEGTANCLFGFDVSDLSNSNGKVRTIVICVVVIGCGFVLFLGCGRFWILRRKCEKIRERSKVDHERETNLAFGMNSINESTTLVRYTFDEIREATKNFSRLNIIGRSVYGNVYKGVLPDGSEVALKRFKNCSVGGDAVFAHEVEVIASVRHVNLVALRGYCIATTPLKGQERIIVCDLMRNGSLHDHLFGFEETFLKIYERERERERDGNGVSSHKMKAKETTHHFLKKYTVPDIDGLRTLEGIIDILMFSFNDINFFCEINKRKSTKGGILTLSGKVGEVIVIIQTTEEVPVFVRNLREVALLRGYA</sequence>
<dbReference type="Gene3D" id="2.40.480.10">
    <property type="entry name" value="Allene oxide cyclase-like"/>
    <property type="match status" value="1"/>
</dbReference>
<evidence type="ECO:0000256" key="1">
    <source>
        <dbReference type="ARBA" id="ARBA00004613"/>
    </source>
</evidence>
<keyword evidence="4" id="KW-0964">Secreted</keyword>
<dbReference type="SUPFAM" id="SSF56112">
    <property type="entry name" value="Protein kinase-like (PK-like)"/>
    <property type="match status" value="1"/>
</dbReference>
<dbReference type="AlphaFoldDB" id="A0A4S4D8R6"/>
<dbReference type="Pfam" id="PF07714">
    <property type="entry name" value="PK_Tyr_Ser-Thr"/>
    <property type="match status" value="1"/>
</dbReference>
<evidence type="ECO:0000313" key="8">
    <source>
        <dbReference type="Proteomes" id="UP000306102"/>
    </source>
</evidence>
<evidence type="ECO:0000256" key="2">
    <source>
        <dbReference type="ARBA" id="ARBA00010746"/>
    </source>
</evidence>
<evidence type="ECO:0000313" key="7">
    <source>
        <dbReference type="EMBL" id="THF98393.1"/>
    </source>
</evidence>
<dbReference type="InterPro" id="IPR043891">
    <property type="entry name" value="SPARK"/>
</dbReference>
<evidence type="ECO:0000256" key="5">
    <source>
        <dbReference type="SAM" id="Phobius"/>
    </source>
</evidence>
<organism evidence="7 8">
    <name type="scientific">Camellia sinensis var. sinensis</name>
    <name type="common">China tea</name>
    <dbReference type="NCBI Taxonomy" id="542762"/>
    <lineage>
        <taxon>Eukaryota</taxon>
        <taxon>Viridiplantae</taxon>
        <taxon>Streptophyta</taxon>
        <taxon>Embryophyta</taxon>
        <taxon>Tracheophyta</taxon>
        <taxon>Spermatophyta</taxon>
        <taxon>Magnoliopsida</taxon>
        <taxon>eudicotyledons</taxon>
        <taxon>Gunneridae</taxon>
        <taxon>Pentapetalae</taxon>
        <taxon>asterids</taxon>
        <taxon>Ericales</taxon>
        <taxon>Theaceae</taxon>
        <taxon>Camellia</taxon>
    </lineage>
</organism>
<dbReference type="STRING" id="542762.A0A4S4D8R6"/>
<dbReference type="GO" id="GO:0004672">
    <property type="term" value="F:protein kinase activity"/>
    <property type="evidence" value="ECO:0007669"/>
    <property type="project" value="InterPro"/>
</dbReference>
<dbReference type="FunFam" id="3.30.200.20:FF:000390">
    <property type="entry name" value="probable LRR receptor-like serine/threonine-protein kinase RKF3"/>
    <property type="match status" value="1"/>
</dbReference>
<proteinExistence type="inferred from homology"/>
<feature type="domain" description="Protein kinase" evidence="6">
    <location>
        <begin position="501"/>
        <end position="711"/>
    </location>
</feature>
<dbReference type="Gene3D" id="3.30.200.20">
    <property type="entry name" value="Phosphorylase Kinase, domain 1"/>
    <property type="match status" value="1"/>
</dbReference>
<comment type="subunit">
    <text evidence="3">Homodimer.</text>
</comment>
<dbReference type="Pfam" id="PF03018">
    <property type="entry name" value="Dirigent"/>
    <property type="match status" value="1"/>
</dbReference>
<keyword evidence="8" id="KW-1185">Reference proteome</keyword>
<keyword evidence="5" id="KW-1133">Transmembrane helix</keyword>
<evidence type="ECO:0000256" key="4">
    <source>
        <dbReference type="ARBA" id="ARBA00022525"/>
    </source>
</evidence>
<dbReference type="InterPro" id="IPR004265">
    <property type="entry name" value="Dirigent"/>
</dbReference>
<dbReference type="Proteomes" id="UP000306102">
    <property type="component" value="Unassembled WGS sequence"/>
</dbReference>
<dbReference type="EMBL" id="SDRB02012213">
    <property type="protein sequence ID" value="THF98393.1"/>
    <property type="molecule type" value="Genomic_DNA"/>
</dbReference>